<dbReference type="GO" id="GO:0016757">
    <property type="term" value="F:glycosyltransferase activity"/>
    <property type="evidence" value="ECO:0007669"/>
    <property type="project" value="UniProtKB-KW"/>
</dbReference>
<evidence type="ECO:0000256" key="1">
    <source>
        <dbReference type="ARBA" id="ARBA00022649"/>
    </source>
</evidence>
<evidence type="ECO:0000313" key="9">
    <source>
        <dbReference type="Proteomes" id="UP000183047"/>
    </source>
</evidence>
<dbReference type="RefSeq" id="WP_074462355.1">
    <property type="nucleotide sequence ID" value="NZ_FMUR01000010.1"/>
</dbReference>
<dbReference type="EMBL" id="FMUR01000010">
    <property type="protein sequence ID" value="SCY21182.1"/>
    <property type="molecule type" value="Genomic_DNA"/>
</dbReference>
<evidence type="ECO:0000259" key="7">
    <source>
        <dbReference type="PROSITE" id="PS52018"/>
    </source>
</evidence>
<comment type="similarity">
    <text evidence="6">Belongs to the DarT ADP-ribosyltransferase family.</text>
</comment>
<keyword evidence="1 6" id="KW-1277">Toxin-antitoxin system</keyword>
<evidence type="ECO:0000256" key="6">
    <source>
        <dbReference type="PROSITE-ProRule" id="PRU01362"/>
    </source>
</evidence>
<sequence length="342" mass="40088">MYSAIIKKNYDRSYVRWWPRYAYHYTDISNAVGILTSGRIYSRINAGNLKLMKNDNASRQVIDMTSPEITSYVRFYFRPLTPTQFHNEGFKHYKLRYDGDTNANVPVPVFLIFDLNKLLSDPNTQFSGSSQAGYGTTMYNTVSDFEKLDFDRIYGGGVPLKEDVAYRHAEIVCHEYYEIDKSIVGIACRNEVEKQTLCNMLWEKNHRTFYKYKEMIKVMKEDMFEKNGLFISDCDYHGDSLGIRFSNTKSKRDYSHRAMKQNPEIDIDSLQVSMRIVFDWMTRNGGLYHREITRNIDYNDTQTIVVSKIPIIRGAKELWVRIDIEEKNMCFLKYQLGAGEVL</sequence>
<keyword evidence="5 6" id="KW-0238">DNA-binding</keyword>
<dbReference type="Proteomes" id="UP000183047">
    <property type="component" value="Unassembled WGS sequence"/>
</dbReference>
<comment type="caution">
    <text evidence="6">Lacks conserved residue(s) required for the propagation of feature annotation.</text>
</comment>
<evidence type="ECO:0000256" key="4">
    <source>
        <dbReference type="ARBA" id="ARBA00022695"/>
    </source>
</evidence>
<gene>
    <name evidence="8" type="ORF">SAMN02910451_01749</name>
</gene>
<dbReference type="GO" id="GO:0016779">
    <property type="term" value="F:nucleotidyltransferase activity"/>
    <property type="evidence" value="ECO:0007669"/>
    <property type="project" value="UniProtKB-KW"/>
</dbReference>
<feature type="domain" description="DarT" evidence="7">
    <location>
        <begin position="20"/>
        <end position="224"/>
    </location>
</feature>
<protein>
    <recommendedName>
        <fullName evidence="7">DarT domain-containing protein</fullName>
    </recommendedName>
</protein>
<organism evidence="8 9">
    <name type="scientific">Butyrivibrio hungatei</name>
    <dbReference type="NCBI Taxonomy" id="185008"/>
    <lineage>
        <taxon>Bacteria</taxon>
        <taxon>Bacillati</taxon>
        <taxon>Bacillota</taxon>
        <taxon>Clostridia</taxon>
        <taxon>Lachnospirales</taxon>
        <taxon>Lachnospiraceae</taxon>
        <taxon>Butyrivibrio</taxon>
    </lineage>
</organism>
<keyword evidence="4" id="KW-0548">Nucleotidyltransferase</keyword>
<dbReference type="Pfam" id="PF14487">
    <property type="entry name" value="DarT"/>
    <property type="match status" value="1"/>
</dbReference>
<evidence type="ECO:0000256" key="5">
    <source>
        <dbReference type="ARBA" id="ARBA00023125"/>
    </source>
</evidence>
<name>A0A1G5E2I1_9FIRM</name>
<dbReference type="OrthoDB" id="9813972at2"/>
<dbReference type="PROSITE" id="PS52018">
    <property type="entry name" value="DART"/>
    <property type="match status" value="1"/>
</dbReference>
<evidence type="ECO:0000256" key="3">
    <source>
        <dbReference type="ARBA" id="ARBA00022679"/>
    </source>
</evidence>
<dbReference type="GO" id="GO:0003677">
    <property type="term" value="F:DNA binding"/>
    <property type="evidence" value="ECO:0007669"/>
    <property type="project" value="UniProtKB-UniRule"/>
</dbReference>
<reference evidence="9" key="1">
    <citation type="submission" date="2016-10" db="EMBL/GenBank/DDBJ databases">
        <authorList>
            <person name="Varghese N."/>
            <person name="Submissions S."/>
        </authorList>
    </citation>
    <scope>NUCLEOTIDE SEQUENCE [LARGE SCALE GENOMIC DNA]</scope>
    <source>
        <strain evidence="9">XBD2006</strain>
    </source>
</reference>
<keyword evidence="9" id="KW-1185">Reference proteome</keyword>
<evidence type="ECO:0000313" key="8">
    <source>
        <dbReference type="EMBL" id="SCY21182.1"/>
    </source>
</evidence>
<keyword evidence="3" id="KW-0808">Transferase</keyword>
<dbReference type="InterPro" id="IPR029494">
    <property type="entry name" value="DarT"/>
</dbReference>
<evidence type="ECO:0000256" key="2">
    <source>
        <dbReference type="ARBA" id="ARBA00022676"/>
    </source>
</evidence>
<accession>A0A1G5E2I1</accession>
<dbReference type="AlphaFoldDB" id="A0A1G5E2I1"/>
<proteinExistence type="inferred from homology"/>
<keyword evidence="2" id="KW-0328">Glycosyltransferase</keyword>